<evidence type="ECO:0000313" key="10">
    <source>
        <dbReference type="EMBL" id="EFJ24439.1"/>
    </source>
</evidence>
<comment type="catalytic activity">
    <reaction evidence="1">
        <text>1-(2-carboxyphenylamino)-1-deoxy-D-ribulose 5-phosphate + H(+) = (1S,2R)-1-C-(indol-3-yl)glycerol 3-phosphate + CO2 + H2O</text>
        <dbReference type="Rhea" id="RHEA:23476"/>
        <dbReference type="ChEBI" id="CHEBI:15377"/>
        <dbReference type="ChEBI" id="CHEBI:15378"/>
        <dbReference type="ChEBI" id="CHEBI:16526"/>
        <dbReference type="ChEBI" id="CHEBI:58613"/>
        <dbReference type="ChEBI" id="CHEBI:58866"/>
        <dbReference type="EC" id="4.1.1.48"/>
    </reaction>
</comment>
<dbReference type="Pfam" id="PF00218">
    <property type="entry name" value="IGPS"/>
    <property type="match status" value="1"/>
</dbReference>
<gene>
    <name evidence="10" type="ORF">SELMODRAFT_267738</name>
</gene>
<dbReference type="EMBL" id="GL377589">
    <property type="protein sequence ID" value="EFJ24439.1"/>
    <property type="molecule type" value="Genomic_DNA"/>
</dbReference>
<dbReference type="PANTHER" id="PTHR22854:SF2">
    <property type="entry name" value="INDOLE-3-GLYCEROL-PHOSPHATE SYNTHASE"/>
    <property type="match status" value="1"/>
</dbReference>
<organism evidence="11">
    <name type="scientific">Selaginella moellendorffii</name>
    <name type="common">Spikemoss</name>
    <dbReference type="NCBI Taxonomy" id="88036"/>
    <lineage>
        <taxon>Eukaryota</taxon>
        <taxon>Viridiplantae</taxon>
        <taxon>Streptophyta</taxon>
        <taxon>Embryophyta</taxon>
        <taxon>Tracheophyta</taxon>
        <taxon>Lycopodiopsida</taxon>
        <taxon>Selaginellales</taxon>
        <taxon>Selaginellaceae</taxon>
        <taxon>Selaginella</taxon>
    </lineage>
</organism>
<dbReference type="FunCoup" id="D8RT35">
    <property type="interactions" value="1416"/>
</dbReference>
<proteinExistence type="predicted"/>
<dbReference type="HOGENOM" id="CLU_034247_1_0_1"/>
<dbReference type="OMA" id="IHYLGMN"/>
<dbReference type="InterPro" id="IPR013798">
    <property type="entry name" value="Indole-3-glycerol_P_synth_dom"/>
</dbReference>
<dbReference type="eggNOG" id="KOG4201">
    <property type="taxonomic scope" value="Eukaryota"/>
</dbReference>
<dbReference type="STRING" id="88036.D8RT35"/>
<dbReference type="InParanoid" id="D8RT35"/>
<keyword evidence="8" id="KW-0456">Lyase</keyword>
<dbReference type="EC" id="4.1.1.48" evidence="3"/>
<keyword evidence="5" id="KW-0210">Decarboxylase</keyword>
<dbReference type="AlphaFoldDB" id="D8RT35"/>
<accession>D8RT35</accession>
<reference evidence="10 11" key="1">
    <citation type="journal article" date="2011" name="Science">
        <title>The Selaginella genome identifies genetic changes associated with the evolution of vascular plants.</title>
        <authorList>
            <person name="Banks J.A."/>
            <person name="Nishiyama T."/>
            <person name="Hasebe M."/>
            <person name="Bowman J.L."/>
            <person name="Gribskov M."/>
            <person name="dePamphilis C."/>
            <person name="Albert V.A."/>
            <person name="Aono N."/>
            <person name="Aoyama T."/>
            <person name="Ambrose B.A."/>
            <person name="Ashton N.W."/>
            <person name="Axtell M.J."/>
            <person name="Barker E."/>
            <person name="Barker M.S."/>
            <person name="Bennetzen J.L."/>
            <person name="Bonawitz N.D."/>
            <person name="Chapple C."/>
            <person name="Cheng C."/>
            <person name="Correa L.G."/>
            <person name="Dacre M."/>
            <person name="DeBarry J."/>
            <person name="Dreyer I."/>
            <person name="Elias M."/>
            <person name="Engstrom E.M."/>
            <person name="Estelle M."/>
            <person name="Feng L."/>
            <person name="Finet C."/>
            <person name="Floyd S.K."/>
            <person name="Frommer W.B."/>
            <person name="Fujita T."/>
            <person name="Gramzow L."/>
            <person name="Gutensohn M."/>
            <person name="Harholt J."/>
            <person name="Hattori M."/>
            <person name="Heyl A."/>
            <person name="Hirai T."/>
            <person name="Hiwatashi Y."/>
            <person name="Ishikawa M."/>
            <person name="Iwata M."/>
            <person name="Karol K.G."/>
            <person name="Koehler B."/>
            <person name="Kolukisaoglu U."/>
            <person name="Kubo M."/>
            <person name="Kurata T."/>
            <person name="Lalonde S."/>
            <person name="Li K."/>
            <person name="Li Y."/>
            <person name="Litt A."/>
            <person name="Lyons E."/>
            <person name="Manning G."/>
            <person name="Maruyama T."/>
            <person name="Michael T.P."/>
            <person name="Mikami K."/>
            <person name="Miyazaki S."/>
            <person name="Morinaga S."/>
            <person name="Murata T."/>
            <person name="Mueller-Roeber B."/>
            <person name="Nelson D.R."/>
            <person name="Obara M."/>
            <person name="Oguri Y."/>
            <person name="Olmstead R.G."/>
            <person name="Onodera N."/>
            <person name="Petersen B.L."/>
            <person name="Pils B."/>
            <person name="Prigge M."/>
            <person name="Rensing S.A."/>
            <person name="Riano-Pachon D.M."/>
            <person name="Roberts A.W."/>
            <person name="Sato Y."/>
            <person name="Scheller H.V."/>
            <person name="Schulz B."/>
            <person name="Schulz C."/>
            <person name="Shakirov E.V."/>
            <person name="Shibagaki N."/>
            <person name="Shinohara N."/>
            <person name="Shippen D.E."/>
            <person name="Soerensen I."/>
            <person name="Sotooka R."/>
            <person name="Sugimoto N."/>
            <person name="Sugita M."/>
            <person name="Sumikawa N."/>
            <person name="Tanurdzic M."/>
            <person name="Theissen G."/>
            <person name="Ulvskov P."/>
            <person name="Wakazuki S."/>
            <person name="Weng J.K."/>
            <person name="Willats W.W."/>
            <person name="Wipf D."/>
            <person name="Wolf P.G."/>
            <person name="Yang L."/>
            <person name="Zimmer A.D."/>
            <person name="Zhu Q."/>
            <person name="Mitros T."/>
            <person name="Hellsten U."/>
            <person name="Loque D."/>
            <person name="Otillar R."/>
            <person name="Salamov A."/>
            <person name="Schmutz J."/>
            <person name="Shapiro H."/>
            <person name="Lindquist E."/>
            <person name="Lucas S."/>
            <person name="Rokhsar D."/>
            <person name="Grigoriev I.V."/>
        </authorList>
    </citation>
    <scope>NUCLEOTIDE SEQUENCE [LARGE SCALE GENOMIC DNA]</scope>
</reference>
<dbReference type="Proteomes" id="UP000001514">
    <property type="component" value="Unassembled WGS sequence"/>
</dbReference>
<evidence type="ECO:0000256" key="6">
    <source>
        <dbReference type="ARBA" id="ARBA00022822"/>
    </source>
</evidence>
<protein>
    <recommendedName>
        <fullName evidence="3">indole-3-glycerol-phosphate synthase</fullName>
        <ecNumber evidence="3">4.1.1.48</ecNumber>
    </recommendedName>
</protein>
<evidence type="ECO:0000256" key="8">
    <source>
        <dbReference type="ARBA" id="ARBA00023239"/>
    </source>
</evidence>
<evidence type="ECO:0000259" key="9">
    <source>
        <dbReference type="Pfam" id="PF00218"/>
    </source>
</evidence>
<dbReference type="CDD" id="cd00331">
    <property type="entry name" value="IGPS"/>
    <property type="match status" value="1"/>
</dbReference>
<keyword evidence="11" id="KW-1185">Reference proteome</keyword>
<dbReference type="InterPro" id="IPR045186">
    <property type="entry name" value="Indole-3-glycerol_P_synth"/>
</dbReference>
<evidence type="ECO:0000313" key="11">
    <source>
        <dbReference type="Proteomes" id="UP000001514"/>
    </source>
</evidence>
<evidence type="ECO:0000256" key="2">
    <source>
        <dbReference type="ARBA" id="ARBA00004696"/>
    </source>
</evidence>
<dbReference type="PANTHER" id="PTHR22854">
    <property type="entry name" value="TRYPTOPHAN BIOSYNTHESIS PROTEIN"/>
    <property type="match status" value="1"/>
</dbReference>
<dbReference type="Gramene" id="EFJ24439">
    <property type="protein sequence ID" value="EFJ24439"/>
    <property type="gene ID" value="SELMODRAFT_267738"/>
</dbReference>
<keyword evidence="6" id="KW-0822">Tryptophan biosynthesis</keyword>
<comment type="pathway">
    <text evidence="2">Amino-acid biosynthesis; L-tryptophan biosynthesis; L-tryptophan from chorismate: step 4/5.</text>
</comment>
<dbReference type="InterPro" id="IPR013785">
    <property type="entry name" value="Aldolase_TIM"/>
</dbReference>
<evidence type="ECO:0000256" key="7">
    <source>
        <dbReference type="ARBA" id="ARBA00023141"/>
    </source>
</evidence>
<dbReference type="PROSITE" id="PS00614">
    <property type="entry name" value="IGPS"/>
    <property type="match status" value="1"/>
</dbReference>
<evidence type="ECO:0000256" key="5">
    <source>
        <dbReference type="ARBA" id="ARBA00022793"/>
    </source>
</evidence>
<dbReference type="InterPro" id="IPR001468">
    <property type="entry name" value="Indole-3-GlycerolPSynthase_CS"/>
</dbReference>
<evidence type="ECO:0000256" key="1">
    <source>
        <dbReference type="ARBA" id="ARBA00001633"/>
    </source>
</evidence>
<dbReference type="UniPathway" id="UPA00035">
    <property type="reaction ID" value="UER00043"/>
</dbReference>
<dbReference type="GO" id="GO:0000162">
    <property type="term" value="P:L-tryptophan biosynthetic process"/>
    <property type="evidence" value="ECO:0000318"/>
    <property type="project" value="GO_Central"/>
</dbReference>
<dbReference type="SUPFAM" id="SSF51366">
    <property type="entry name" value="Ribulose-phoshate binding barrel"/>
    <property type="match status" value="1"/>
</dbReference>
<keyword evidence="7" id="KW-0057">Aromatic amino acid biosynthesis</keyword>
<evidence type="ECO:0000256" key="4">
    <source>
        <dbReference type="ARBA" id="ARBA00022605"/>
    </source>
</evidence>
<sequence>MPETPAEWKGWEEKRIQEEIISKQGISIRRRPPTGPPTHACGPFDFKLQNEGNTPRNILEEIVWNTEREVTEMKEKTPLGALHKALPAVDPPRDFIGALKARKAETGLPGLIAEVKKASPSKGVIQPDFDPVRIARGYERGGAACLSGSFENLKAIREAGVQCPLLCKEFIIDAWQLYYARIKGADAVLLIAAVLPDQDLLYMTKITKALKMAALVEVHNAVEMDRVLRLPGIQMIGINNRNLENFEVDITNTESLLQGVRSGIIREKEILVVAESGLSTPDDIALVQNAGVSAVLVGESLVKQDDPAAGIASLFGKDVSRAAQKNETIFV</sequence>
<dbReference type="Gene3D" id="3.20.20.70">
    <property type="entry name" value="Aldolase class I"/>
    <property type="match status" value="1"/>
</dbReference>
<feature type="domain" description="Indole-3-glycerol phosphate synthase" evidence="9">
    <location>
        <begin position="59"/>
        <end position="313"/>
    </location>
</feature>
<keyword evidence="4" id="KW-0028">Amino-acid biosynthesis</keyword>
<name>D8RT35_SELML</name>
<dbReference type="KEGG" id="smo:SELMODRAFT_267738"/>
<dbReference type="GO" id="GO:0004425">
    <property type="term" value="F:indole-3-glycerol-phosphate synthase activity"/>
    <property type="evidence" value="ECO:0000318"/>
    <property type="project" value="GO_Central"/>
</dbReference>
<evidence type="ECO:0000256" key="3">
    <source>
        <dbReference type="ARBA" id="ARBA00012362"/>
    </source>
</evidence>
<dbReference type="InterPro" id="IPR011060">
    <property type="entry name" value="RibuloseP-bd_barrel"/>
</dbReference>